<dbReference type="SUPFAM" id="SSF81442">
    <property type="entry name" value="Cytochrome c oxidase subunit I-like"/>
    <property type="match status" value="1"/>
</dbReference>
<evidence type="ECO:0008006" key="5">
    <source>
        <dbReference type="Google" id="ProtNLM"/>
    </source>
</evidence>
<sequence>MCGLVAYRAVLVAAVGLMPKAPAGAGARTVAGLISVAVIAWVFRYLARTMGELGRAAAQNPWDSNTLEWVALTPAPHGNFGPALPVVRRGPYEYSVPDESADWAPQTKPLSARAAAASH</sequence>
<protein>
    <recommendedName>
        <fullName evidence="5">Cytochrome oxidase subunit I profile domain-containing protein</fullName>
    </recommendedName>
</protein>
<evidence type="ECO:0000313" key="3">
    <source>
        <dbReference type="EMBL" id="MBI4252097.1"/>
    </source>
</evidence>
<reference evidence="3" key="1">
    <citation type="submission" date="2020-07" db="EMBL/GenBank/DDBJ databases">
        <title>Huge and variable diversity of episymbiotic CPR bacteria and DPANN archaea in groundwater ecosystems.</title>
        <authorList>
            <person name="He C.Y."/>
            <person name="Keren R."/>
            <person name="Whittaker M."/>
            <person name="Farag I.F."/>
            <person name="Doudna J."/>
            <person name="Cate J.H.D."/>
            <person name="Banfield J.F."/>
        </authorList>
    </citation>
    <scope>NUCLEOTIDE SEQUENCE</scope>
    <source>
        <strain evidence="3">NC_groundwater_1370_Ag_S-0.2um_69_93</strain>
    </source>
</reference>
<organism evidence="3 4">
    <name type="scientific">Tectimicrobiota bacterium</name>
    <dbReference type="NCBI Taxonomy" id="2528274"/>
    <lineage>
        <taxon>Bacteria</taxon>
        <taxon>Pseudomonadati</taxon>
        <taxon>Nitrospinota/Tectimicrobiota group</taxon>
        <taxon>Candidatus Tectimicrobiota</taxon>
    </lineage>
</organism>
<dbReference type="Gene3D" id="1.20.210.10">
    <property type="entry name" value="Cytochrome c oxidase-like, subunit I domain"/>
    <property type="match status" value="1"/>
</dbReference>
<dbReference type="AlphaFoldDB" id="A0A933E842"/>
<keyword evidence="2" id="KW-0812">Transmembrane</keyword>
<proteinExistence type="predicted"/>
<feature type="transmembrane region" description="Helical" evidence="2">
    <location>
        <begin position="25"/>
        <end position="46"/>
    </location>
</feature>
<evidence type="ECO:0000256" key="1">
    <source>
        <dbReference type="SAM" id="MobiDB-lite"/>
    </source>
</evidence>
<evidence type="ECO:0000256" key="2">
    <source>
        <dbReference type="SAM" id="Phobius"/>
    </source>
</evidence>
<dbReference type="InterPro" id="IPR036927">
    <property type="entry name" value="Cyt_c_oxase-like_su1_sf"/>
</dbReference>
<name>A0A933E842_UNCTE</name>
<gene>
    <name evidence="3" type="ORF">HY618_06515</name>
</gene>
<accession>A0A933E842</accession>
<evidence type="ECO:0000313" key="4">
    <source>
        <dbReference type="Proteomes" id="UP000752292"/>
    </source>
</evidence>
<feature type="region of interest" description="Disordered" evidence="1">
    <location>
        <begin position="96"/>
        <end position="119"/>
    </location>
</feature>
<keyword evidence="2" id="KW-0472">Membrane</keyword>
<dbReference type="EMBL" id="JACQRX010000284">
    <property type="protein sequence ID" value="MBI4252097.1"/>
    <property type="molecule type" value="Genomic_DNA"/>
</dbReference>
<keyword evidence="2" id="KW-1133">Transmembrane helix</keyword>
<comment type="caution">
    <text evidence="3">The sequence shown here is derived from an EMBL/GenBank/DDBJ whole genome shotgun (WGS) entry which is preliminary data.</text>
</comment>
<dbReference type="Proteomes" id="UP000752292">
    <property type="component" value="Unassembled WGS sequence"/>
</dbReference>